<dbReference type="Proteomes" id="UP000255269">
    <property type="component" value="Unassembled WGS sequence"/>
</dbReference>
<dbReference type="PANTHER" id="PTHR10887:SF495">
    <property type="entry name" value="HELICASE SENATAXIN ISOFORM X1-RELATED"/>
    <property type="match status" value="1"/>
</dbReference>
<dbReference type="RefSeq" id="WP_244907963.1">
    <property type="nucleotide sequence ID" value="NZ_UGJF01000001.1"/>
</dbReference>
<dbReference type="InterPro" id="IPR027417">
    <property type="entry name" value="P-loop_NTPase"/>
</dbReference>
<feature type="domain" description="DNA2/NAM7 helicase-like C-terminal" evidence="1">
    <location>
        <begin position="431"/>
        <end position="538"/>
    </location>
</feature>
<sequence>MQLILNTKGFNLNSLTQDSYDFLIESAQNYYDYLVENNLGYDEIKIQSISKTIFGLQLTLYSKLFSLEGLVLRFLDEEFPISENLSIQTSFYDEKHKILSLEIEESLKNQLFEKKNEIRLFSDLKFLVKNILDFYLSLKPLHFPTTLPRISPDIQALKDLENPPHQEQLEALEGIFSKSFCYVWGVAGSGKTKMVLLHALAFYLKSNLKVAILAPTNNALEQSLNTLIESLNNIGIDTSCILRLGTPTQTFAQRFPQNCDPLLNNKPNYKKSIQKSLLIAATLDTFLRRDELYELPFAHFFIDEAAFCPLIKVIPLCMFNKPITLLGDHKQLQPICLLNKQDSNNPKWQISKFWQYSSLFLESFFRHQTNFFKANPTTQINSPNYPFYTLTYTHRYGDNLAKLLDFYIYKNNLKGLPNHTNLFCHFIQTTSQENNANLDEANACCYLAKRFLQEKKNFAILTPFVNQRKLILQKMPALRNEECVFTIHSSQGQEFDCVIFSPVTLNYYLNDSRNPQALFALNVALSRAKKEIIIVCDKNYWLNQKGQFLNALIQISKPFSLSQT</sequence>
<evidence type="ECO:0000313" key="3">
    <source>
        <dbReference type="Proteomes" id="UP000255269"/>
    </source>
</evidence>
<dbReference type="Pfam" id="PF13245">
    <property type="entry name" value="AAA_19"/>
    <property type="match status" value="1"/>
</dbReference>
<gene>
    <name evidence="2" type="ORF">NCTC13156_00614</name>
</gene>
<dbReference type="Gene3D" id="3.40.50.300">
    <property type="entry name" value="P-loop containing nucleotide triphosphate hydrolases"/>
    <property type="match status" value="2"/>
</dbReference>
<accession>A0A377PZ74</accession>
<dbReference type="InterPro" id="IPR045055">
    <property type="entry name" value="DNA2/NAM7-like"/>
</dbReference>
<protein>
    <submittedName>
        <fullName evidence="2">AAA ATPase</fullName>
    </submittedName>
</protein>
<dbReference type="EMBL" id="UGJF01000001">
    <property type="protein sequence ID" value="STQ87794.1"/>
    <property type="molecule type" value="Genomic_DNA"/>
</dbReference>
<dbReference type="CDD" id="cd18808">
    <property type="entry name" value="SF1_C_Upf1"/>
    <property type="match status" value="1"/>
</dbReference>
<dbReference type="SUPFAM" id="SSF52540">
    <property type="entry name" value="P-loop containing nucleoside triphosphate hydrolases"/>
    <property type="match status" value="1"/>
</dbReference>
<proteinExistence type="predicted"/>
<evidence type="ECO:0000259" key="1">
    <source>
        <dbReference type="Pfam" id="PF13087"/>
    </source>
</evidence>
<organism evidence="2 3">
    <name type="scientific">Helicobacter pullorum</name>
    <dbReference type="NCBI Taxonomy" id="35818"/>
    <lineage>
        <taxon>Bacteria</taxon>
        <taxon>Pseudomonadati</taxon>
        <taxon>Campylobacterota</taxon>
        <taxon>Epsilonproteobacteria</taxon>
        <taxon>Campylobacterales</taxon>
        <taxon>Helicobacteraceae</taxon>
        <taxon>Helicobacter</taxon>
    </lineage>
</organism>
<dbReference type="AlphaFoldDB" id="A0A377PZ74"/>
<dbReference type="InterPro" id="IPR047187">
    <property type="entry name" value="SF1_C_Upf1"/>
</dbReference>
<name>A0A377PZ74_9HELI</name>
<dbReference type="PANTHER" id="PTHR10887">
    <property type="entry name" value="DNA2/NAM7 HELICASE FAMILY"/>
    <property type="match status" value="1"/>
</dbReference>
<dbReference type="InterPro" id="IPR041679">
    <property type="entry name" value="DNA2/NAM7-like_C"/>
</dbReference>
<dbReference type="Pfam" id="PF13087">
    <property type="entry name" value="AAA_12"/>
    <property type="match status" value="1"/>
</dbReference>
<reference evidence="2 3" key="1">
    <citation type="submission" date="2018-06" db="EMBL/GenBank/DDBJ databases">
        <authorList>
            <consortium name="Pathogen Informatics"/>
            <person name="Doyle S."/>
        </authorList>
    </citation>
    <scope>NUCLEOTIDE SEQUENCE [LARGE SCALE GENOMIC DNA]</scope>
    <source>
        <strain evidence="2 3">NCTC13156</strain>
    </source>
</reference>
<evidence type="ECO:0000313" key="2">
    <source>
        <dbReference type="EMBL" id="STQ87794.1"/>
    </source>
</evidence>